<keyword evidence="4" id="KW-1185">Reference proteome</keyword>
<evidence type="ECO:0000313" key="4">
    <source>
        <dbReference type="Proteomes" id="UP001596067"/>
    </source>
</evidence>
<evidence type="ECO:0000313" key="3">
    <source>
        <dbReference type="EMBL" id="MFC5890560.1"/>
    </source>
</evidence>
<dbReference type="InterPro" id="IPR002397">
    <property type="entry name" value="Cyt_P450_B"/>
</dbReference>
<dbReference type="PROSITE" id="PS00086">
    <property type="entry name" value="CYTOCHROME_P450"/>
    <property type="match status" value="1"/>
</dbReference>
<organism evidence="3 4">
    <name type="scientific">Kitasatospora aburaviensis</name>
    <dbReference type="NCBI Taxonomy" id="67265"/>
    <lineage>
        <taxon>Bacteria</taxon>
        <taxon>Bacillati</taxon>
        <taxon>Actinomycetota</taxon>
        <taxon>Actinomycetes</taxon>
        <taxon>Kitasatosporales</taxon>
        <taxon>Streptomycetaceae</taxon>
        <taxon>Kitasatospora</taxon>
    </lineage>
</organism>
<dbReference type="InterPro" id="IPR036396">
    <property type="entry name" value="Cyt_P450_sf"/>
</dbReference>
<protein>
    <submittedName>
        <fullName evidence="3">Cytochrome P450</fullName>
    </submittedName>
</protein>
<evidence type="ECO:0000256" key="2">
    <source>
        <dbReference type="SAM" id="MobiDB-lite"/>
    </source>
</evidence>
<dbReference type="RefSeq" id="WP_313767507.1">
    <property type="nucleotide sequence ID" value="NZ_BAAAVH010000026.1"/>
</dbReference>
<gene>
    <name evidence="3" type="ORF">ACFP0N_36970</name>
</gene>
<dbReference type="CDD" id="cd20623">
    <property type="entry name" value="CYP_unk"/>
    <property type="match status" value="1"/>
</dbReference>
<dbReference type="Proteomes" id="UP001596067">
    <property type="component" value="Unassembled WGS sequence"/>
</dbReference>
<comment type="caution">
    <text evidence="3">The sequence shown here is derived from an EMBL/GenBank/DDBJ whole genome shotgun (WGS) entry which is preliminary data.</text>
</comment>
<dbReference type="PANTHER" id="PTHR46696">
    <property type="entry name" value="P450, PUTATIVE (EUROFUNG)-RELATED"/>
    <property type="match status" value="1"/>
</dbReference>
<feature type="region of interest" description="Disordered" evidence="2">
    <location>
        <begin position="459"/>
        <end position="497"/>
    </location>
</feature>
<comment type="similarity">
    <text evidence="1">Belongs to the cytochrome P450 family.</text>
</comment>
<dbReference type="EMBL" id="JBHSOD010000086">
    <property type="protein sequence ID" value="MFC5890560.1"/>
    <property type="molecule type" value="Genomic_DNA"/>
</dbReference>
<dbReference type="PANTHER" id="PTHR46696:SF1">
    <property type="entry name" value="CYTOCHROME P450 YJIB-RELATED"/>
    <property type="match status" value="1"/>
</dbReference>
<feature type="compositionally biased region" description="Low complexity" evidence="2">
    <location>
        <begin position="459"/>
        <end position="490"/>
    </location>
</feature>
<feature type="region of interest" description="Disordered" evidence="2">
    <location>
        <begin position="1"/>
        <end position="52"/>
    </location>
</feature>
<feature type="compositionally biased region" description="Low complexity" evidence="2">
    <location>
        <begin position="32"/>
        <end position="45"/>
    </location>
</feature>
<accession>A0ABW1F9N7</accession>
<dbReference type="Gene3D" id="1.10.630.10">
    <property type="entry name" value="Cytochrome P450"/>
    <property type="match status" value="1"/>
</dbReference>
<sequence>MTTPFADDDATPASPPPGCPAHGLDTTGLDTAGPGTAGPHPAGSGLDAPGLRRIYGPEAEADPAGLYEKLRAEHGEVAPVLLHGDLPAWLVLGHSANLTALRTPSRFSRDSRRWTAFQEGRVTPDSPLMPVIAWQPLCVFADGEEHRRLRGAVTESLNRFDRRGIRRYVTRFTDQLVRDFRPSGRADLVSQFAEHLPMLVMTQLVGMPEEYGPKLVDAARDLMKGTETAIASNDYVVASLRRMMERKRASPGTDLVSWLMEHQAGLTDDEVLEHLRVVLLAANETTVNLIADTLKMILTDERFRAHLSGGHMTVPDALDQVLWDSAPMSLVAGRWATGDTELGGQQIRAGDMLLIGIAAGNVDPVVRPDLSKPLYGNRSHLAFGSGPHECPGQDIGRAIAEAGIDILLTRLPDLQLAVPESELTWTSAWISKHLVELPVSFSPRFPGEEDDTLPQQVAAAAPGGAAGPAAGAPSAAPASASAASAPEPAGRVTLPRQRRSWWSRLTAPFRR</sequence>
<name>A0ABW1F9N7_9ACTN</name>
<dbReference type="PRINTS" id="PR00359">
    <property type="entry name" value="BP450"/>
</dbReference>
<proteinExistence type="inferred from homology"/>
<dbReference type="SUPFAM" id="SSF48264">
    <property type="entry name" value="Cytochrome P450"/>
    <property type="match status" value="1"/>
</dbReference>
<dbReference type="InterPro" id="IPR017972">
    <property type="entry name" value="Cyt_P450_CS"/>
</dbReference>
<reference evidence="4" key="1">
    <citation type="journal article" date="2019" name="Int. J. Syst. Evol. Microbiol.">
        <title>The Global Catalogue of Microorganisms (GCM) 10K type strain sequencing project: providing services to taxonomists for standard genome sequencing and annotation.</title>
        <authorList>
            <consortium name="The Broad Institute Genomics Platform"/>
            <consortium name="The Broad Institute Genome Sequencing Center for Infectious Disease"/>
            <person name="Wu L."/>
            <person name="Ma J."/>
        </authorList>
    </citation>
    <scope>NUCLEOTIDE SEQUENCE [LARGE SCALE GENOMIC DNA]</scope>
    <source>
        <strain evidence="4">CGMCC 4.1469</strain>
    </source>
</reference>
<evidence type="ECO:0000256" key="1">
    <source>
        <dbReference type="ARBA" id="ARBA00010617"/>
    </source>
</evidence>
<feature type="compositionally biased region" description="Acidic residues" evidence="2">
    <location>
        <begin position="1"/>
        <end position="10"/>
    </location>
</feature>